<gene>
    <name evidence="1" type="ORF">FRY98_27145</name>
</gene>
<dbReference type="Proteomes" id="UP000325218">
    <property type="component" value="Unassembled WGS sequence"/>
</dbReference>
<name>A0A5D0CJW8_9BACL</name>
<reference evidence="1 2" key="1">
    <citation type="submission" date="2019-08" db="EMBL/GenBank/DDBJ databases">
        <title>Genome sequencing of Paenibacillus faecis DSM 23593(T).</title>
        <authorList>
            <person name="Kook J.-K."/>
            <person name="Park S.-N."/>
            <person name="Lim Y.K."/>
        </authorList>
    </citation>
    <scope>NUCLEOTIDE SEQUENCE [LARGE SCALE GENOMIC DNA]</scope>
    <source>
        <strain evidence="1 2">DSM 23593</strain>
    </source>
</reference>
<organism evidence="1 2">
    <name type="scientific">Paenibacillus faecis</name>
    <dbReference type="NCBI Taxonomy" id="862114"/>
    <lineage>
        <taxon>Bacteria</taxon>
        <taxon>Bacillati</taxon>
        <taxon>Bacillota</taxon>
        <taxon>Bacilli</taxon>
        <taxon>Bacillales</taxon>
        <taxon>Paenibacillaceae</taxon>
        <taxon>Paenibacillus</taxon>
    </lineage>
</organism>
<evidence type="ECO:0000313" key="2">
    <source>
        <dbReference type="Proteomes" id="UP000325218"/>
    </source>
</evidence>
<dbReference type="RefSeq" id="WP_148457827.1">
    <property type="nucleotide sequence ID" value="NZ_VSDO01000006.1"/>
</dbReference>
<proteinExistence type="predicted"/>
<sequence>MSSIFALFVQKFVVKPLKKSFELAIGQPSLGSRQIGKGVLRCHGVEFGGSTWASRLTGRIRPQYRKLRMRRTPSPQRFMGGTWPGWMPRRGGAQKMQICRNFRQIVEPSYKLM</sequence>
<keyword evidence="2" id="KW-1185">Reference proteome</keyword>
<protein>
    <submittedName>
        <fullName evidence="1">Uncharacterized protein</fullName>
    </submittedName>
</protein>
<accession>A0A5D0CJW8</accession>
<evidence type="ECO:0000313" key="1">
    <source>
        <dbReference type="EMBL" id="TYA10259.1"/>
    </source>
</evidence>
<comment type="caution">
    <text evidence="1">The sequence shown here is derived from an EMBL/GenBank/DDBJ whole genome shotgun (WGS) entry which is preliminary data.</text>
</comment>
<dbReference type="EMBL" id="VSDO01000006">
    <property type="protein sequence ID" value="TYA10259.1"/>
    <property type="molecule type" value="Genomic_DNA"/>
</dbReference>
<dbReference type="AlphaFoldDB" id="A0A5D0CJW8"/>